<name>A0A1I4XX87_9GAMM</name>
<keyword evidence="2" id="KW-1185">Reference proteome</keyword>
<dbReference type="RefSeq" id="WP_092877330.1">
    <property type="nucleotide sequence ID" value="NZ_FOVC01000005.1"/>
</dbReference>
<evidence type="ECO:0000313" key="1">
    <source>
        <dbReference type="EMBL" id="SFN29890.1"/>
    </source>
</evidence>
<reference evidence="2" key="1">
    <citation type="submission" date="2016-10" db="EMBL/GenBank/DDBJ databases">
        <authorList>
            <person name="Varghese N."/>
            <person name="Submissions S."/>
        </authorList>
    </citation>
    <scope>NUCLEOTIDE SEQUENCE [LARGE SCALE GENOMIC DNA]</scope>
    <source>
        <strain evidence="2">N6PO6</strain>
    </source>
</reference>
<dbReference type="EMBL" id="FOVC01000005">
    <property type="protein sequence ID" value="SFN29890.1"/>
    <property type="molecule type" value="Genomic_DNA"/>
</dbReference>
<evidence type="ECO:0000313" key="2">
    <source>
        <dbReference type="Proteomes" id="UP000242222"/>
    </source>
</evidence>
<protein>
    <submittedName>
        <fullName evidence="1">Uncharacterized protein</fullName>
    </submittedName>
</protein>
<accession>A0A1I4XX87</accession>
<dbReference type="Proteomes" id="UP000242222">
    <property type="component" value="Unassembled WGS sequence"/>
</dbReference>
<dbReference type="STRING" id="1367852.SAMN05216516_10532"/>
<dbReference type="AlphaFoldDB" id="A0A1I4XX87"/>
<gene>
    <name evidence="1" type="ORF">SAMN05216516_10532</name>
</gene>
<organism evidence="1 2">
    <name type="scientific">Izhakiella capsodis</name>
    <dbReference type="NCBI Taxonomy" id="1367852"/>
    <lineage>
        <taxon>Bacteria</taxon>
        <taxon>Pseudomonadati</taxon>
        <taxon>Pseudomonadota</taxon>
        <taxon>Gammaproteobacteria</taxon>
        <taxon>Enterobacterales</taxon>
        <taxon>Erwiniaceae</taxon>
        <taxon>Izhakiella</taxon>
    </lineage>
</organism>
<sequence>MNVVSIKGGEIEPGYLHEGILKLSDTVIDVAKTAIDDLRAMQDEGWVDLEILKIHLTTIHDVAVFIHGAGMSIEQGLS</sequence>
<proteinExistence type="predicted"/>